<gene>
    <name evidence="2" type="ORF">A3C12_00955</name>
</gene>
<dbReference type="InterPro" id="IPR036390">
    <property type="entry name" value="WH_DNA-bd_sf"/>
</dbReference>
<dbReference type="Proteomes" id="UP000178710">
    <property type="component" value="Unassembled WGS sequence"/>
</dbReference>
<feature type="domain" description="Transcriptional repressor PaaX-like central Cas2-like" evidence="1">
    <location>
        <begin position="92"/>
        <end position="164"/>
    </location>
</feature>
<dbReference type="Gene3D" id="3.30.70.2650">
    <property type="match status" value="1"/>
</dbReference>
<comment type="caution">
    <text evidence="2">The sequence shown here is derived from an EMBL/GenBank/DDBJ whole genome shotgun (WGS) entry which is preliminary data.</text>
</comment>
<dbReference type="InterPro" id="IPR036388">
    <property type="entry name" value="WH-like_DNA-bd_sf"/>
</dbReference>
<proteinExistence type="predicted"/>
<dbReference type="PANTHER" id="PTHR30319:SF1">
    <property type="entry name" value="TRANSCRIPTIONAL REPRESSOR PAAX"/>
    <property type="match status" value="1"/>
</dbReference>
<evidence type="ECO:0000313" key="2">
    <source>
        <dbReference type="EMBL" id="OHA01896.1"/>
    </source>
</evidence>
<dbReference type="Pfam" id="PF20803">
    <property type="entry name" value="PaaX_M"/>
    <property type="match status" value="1"/>
</dbReference>
<evidence type="ECO:0000259" key="1">
    <source>
        <dbReference type="Pfam" id="PF20803"/>
    </source>
</evidence>
<name>A0A1G2KR39_9BACT</name>
<dbReference type="EMBL" id="MHQK01000016">
    <property type="protein sequence ID" value="OHA01896.1"/>
    <property type="molecule type" value="Genomic_DNA"/>
</dbReference>
<dbReference type="PANTHER" id="PTHR30319">
    <property type="entry name" value="PHENYLACETIC ACID REGULATOR-RELATED TRANSCRIPTIONAL REPRESSOR"/>
    <property type="match status" value="1"/>
</dbReference>
<dbReference type="SUPFAM" id="SSF46785">
    <property type="entry name" value="Winged helix' DNA-binding domain"/>
    <property type="match status" value="1"/>
</dbReference>
<dbReference type="SUPFAM" id="SSF143430">
    <property type="entry name" value="TTP0101/SSO1404-like"/>
    <property type="match status" value="1"/>
</dbReference>
<sequence>MTLVALILQTLSEIGEGTLSSFFPATYPEAKLWRGLLGLDARYKFSRTSFSTSLSRLKSMGLVERRGAKKTSIWHLTARGEKYLKKEIDKPRPDGVWRLVIFDIPEQERRKRDVIRGELIGLGYSQLQKSVWTGETPLPQEFIELLDTLNLHGKVHIFSIRDRGTLHTQ</sequence>
<dbReference type="AlphaFoldDB" id="A0A1G2KR39"/>
<protein>
    <recommendedName>
        <fullName evidence="1">Transcriptional repressor PaaX-like central Cas2-like domain-containing protein</fullName>
    </recommendedName>
</protein>
<dbReference type="InterPro" id="IPR048846">
    <property type="entry name" value="PaaX-like_central"/>
</dbReference>
<organism evidence="2 3">
    <name type="scientific">Candidatus Sungbacteria bacterium RIFCSPHIGHO2_02_FULL_49_20</name>
    <dbReference type="NCBI Taxonomy" id="1802272"/>
    <lineage>
        <taxon>Bacteria</taxon>
        <taxon>Candidatus Sungiibacteriota</taxon>
    </lineage>
</organism>
<accession>A0A1G2KR39</accession>
<reference evidence="2 3" key="1">
    <citation type="journal article" date="2016" name="Nat. Commun.">
        <title>Thousands of microbial genomes shed light on interconnected biogeochemical processes in an aquifer system.</title>
        <authorList>
            <person name="Anantharaman K."/>
            <person name="Brown C.T."/>
            <person name="Hug L.A."/>
            <person name="Sharon I."/>
            <person name="Castelle C.J."/>
            <person name="Probst A.J."/>
            <person name="Thomas B.C."/>
            <person name="Singh A."/>
            <person name="Wilkins M.J."/>
            <person name="Karaoz U."/>
            <person name="Brodie E.L."/>
            <person name="Williams K.H."/>
            <person name="Hubbard S.S."/>
            <person name="Banfield J.F."/>
        </authorList>
    </citation>
    <scope>NUCLEOTIDE SEQUENCE [LARGE SCALE GENOMIC DNA]</scope>
</reference>
<dbReference type="GO" id="GO:0006351">
    <property type="term" value="P:DNA-templated transcription"/>
    <property type="evidence" value="ECO:0007669"/>
    <property type="project" value="TreeGrafter"/>
</dbReference>
<evidence type="ECO:0000313" key="3">
    <source>
        <dbReference type="Proteomes" id="UP000178710"/>
    </source>
</evidence>
<dbReference type="Gene3D" id="1.10.10.10">
    <property type="entry name" value="Winged helix-like DNA-binding domain superfamily/Winged helix DNA-binding domain"/>
    <property type="match status" value="1"/>
</dbReference>